<accession>A0A9D1JIN5</accession>
<keyword evidence="1" id="KW-0472">Membrane</keyword>
<dbReference type="Proteomes" id="UP000823935">
    <property type="component" value="Unassembled WGS sequence"/>
</dbReference>
<dbReference type="EMBL" id="DVIQ01000012">
    <property type="protein sequence ID" value="HIS30316.1"/>
    <property type="molecule type" value="Genomic_DNA"/>
</dbReference>
<feature type="transmembrane region" description="Helical" evidence="1">
    <location>
        <begin position="31"/>
        <end position="50"/>
    </location>
</feature>
<feature type="transmembrane region" description="Helical" evidence="1">
    <location>
        <begin position="71"/>
        <end position="91"/>
    </location>
</feature>
<feature type="transmembrane region" description="Helical" evidence="1">
    <location>
        <begin position="192"/>
        <end position="213"/>
    </location>
</feature>
<feature type="transmembrane region" description="Helical" evidence="1">
    <location>
        <begin position="111"/>
        <end position="131"/>
    </location>
</feature>
<protein>
    <submittedName>
        <fullName evidence="2">DUF4405 domain-containing protein</fullName>
    </submittedName>
</protein>
<comment type="caution">
    <text evidence="2">The sequence shown here is derived from an EMBL/GenBank/DDBJ whole genome shotgun (WGS) entry which is preliminary data.</text>
</comment>
<evidence type="ECO:0000256" key="1">
    <source>
        <dbReference type="SAM" id="Phobius"/>
    </source>
</evidence>
<reference evidence="2" key="2">
    <citation type="journal article" date="2021" name="PeerJ">
        <title>Extensive microbial diversity within the chicken gut microbiome revealed by metagenomics and culture.</title>
        <authorList>
            <person name="Gilroy R."/>
            <person name="Ravi A."/>
            <person name="Getino M."/>
            <person name="Pursley I."/>
            <person name="Horton D.L."/>
            <person name="Alikhan N.F."/>
            <person name="Baker D."/>
            <person name="Gharbi K."/>
            <person name="Hall N."/>
            <person name="Watson M."/>
            <person name="Adriaenssens E.M."/>
            <person name="Foster-Nyarko E."/>
            <person name="Jarju S."/>
            <person name="Secka A."/>
            <person name="Antonio M."/>
            <person name="Oren A."/>
            <person name="Chaudhuri R.R."/>
            <person name="La Ragione R."/>
            <person name="Hildebrand F."/>
            <person name="Pallen M.J."/>
        </authorList>
    </citation>
    <scope>NUCLEOTIDE SEQUENCE</scope>
    <source>
        <strain evidence="2">CHK190-19873</strain>
    </source>
</reference>
<sequence length="233" mass="26818">MSRKLKMNLAIDFLMTLALLLLMPYELIGEAVHEWIGAGMFVLFVLHHILNRKWTGNLGKGRCTPFRIVQTFLVVLILISFLGSMVSGVILSRHLFAFLRIRGISALASRMHMVCAYWGFALMSLHLGIHWGMMVKTAQKHLKKASAARTWIVRAAAFILAVYGLYAFWKRDIGSYMLMRVHFVFFDYEEPVFFFLLDYMAAMGLFVFIGYYVSEGLKKAGNRCGRKKRKKEQ</sequence>
<organism evidence="2 3">
    <name type="scientific">Candidatus Limivivens intestinipullorum</name>
    <dbReference type="NCBI Taxonomy" id="2840858"/>
    <lineage>
        <taxon>Bacteria</taxon>
        <taxon>Bacillati</taxon>
        <taxon>Bacillota</taxon>
        <taxon>Clostridia</taxon>
        <taxon>Lachnospirales</taxon>
        <taxon>Lachnospiraceae</taxon>
        <taxon>Lachnospiraceae incertae sedis</taxon>
        <taxon>Candidatus Limivivens</taxon>
    </lineage>
</organism>
<name>A0A9D1JIN5_9FIRM</name>
<evidence type="ECO:0000313" key="2">
    <source>
        <dbReference type="EMBL" id="HIS30316.1"/>
    </source>
</evidence>
<feature type="transmembrane region" description="Helical" evidence="1">
    <location>
        <begin position="7"/>
        <end position="25"/>
    </location>
</feature>
<evidence type="ECO:0000313" key="3">
    <source>
        <dbReference type="Proteomes" id="UP000823935"/>
    </source>
</evidence>
<dbReference type="AlphaFoldDB" id="A0A9D1JIN5"/>
<feature type="transmembrane region" description="Helical" evidence="1">
    <location>
        <begin position="151"/>
        <end position="169"/>
    </location>
</feature>
<proteinExistence type="predicted"/>
<keyword evidence="1" id="KW-0812">Transmembrane</keyword>
<gene>
    <name evidence="2" type="ORF">IAB44_02020</name>
</gene>
<reference evidence="2" key="1">
    <citation type="submission" date="2020-10" db="EMBL/GenBank/DDBJ databases">
        <authorList>
            <person name="Gilroy R."/>
        </authorList>
    </citation>
    <scope>NUCLEOTIDE SEQUENCE</scope>
    <source>
        <strain evidence="2">CHK190-19873</strain>
    </source>
</reference>
<keyword evidence="1" id="KW-1133">Transmembrane helix</keyword>